<dbReference type="GO" id="GO:0043565">
    <property type="term" value="F:sequence-specific DNA binding"/>
    <property type="evidence" value="ECO:0007669"/>
    <property type="project" value="InterPro"/>
</dbReference>
<dbReference type="Proteomes" id="UP001243844">
    <property type="component" value="Unassembled WGS sequence"/>
</dbReference>
<evidence type="ECO:0000313" key="6">
    <source>
        <dbReference type="Proteomes" id="UP001243844"/>
    </source>
</evidence>
<dbReference type="SMART" id="SM00342">
    <property type="entry name" value="HTH_ARAC"/>
    <property type="match status" value="1"/>
</dbReference>
<dbReference type="SUPFAM" id="SSF46689">
    <property type="entry name" value="Homeodomain-like"/>
    <property type="match status" value="2"/>
</dbReference>
<dbReference type="Gene3D" id="1.10.10.60">
    <property type="entry name" value="Homeodomain-like"/>
    <property type="match status" value="1"/>
</dbReference>
<dbReference type="EMBL" id="JAVIDL010000017">
    <property type="protein sequence ID" value="MDQ8936056.1"/>
    <property type="molecule type" value="Genomic_DNA"/>
</dbReference>
<dbReference type="RefSeq" id="WP_308981531.1">
    <property type="nucleotide sequence ID" value="NZ_JAVIDL010000017.1"/>
</dbReference>
<dbReference type="InterPro" id="IPR009057">
    <property type="entry name" value="Homeodomain-like_sf"/>
</dbReference>
<dbReference type="PANTHER" id="PTHR43280:SF2">
    <property type="entry name" value="HTH-TYPE TRANSCRIPTIONAL REGULATOR EXSA"/>
    <property type="match status" value="1"/>
</dbReference>
<evidence type="ECO:0000256" key="2">
    <source>
        <dbReference type="ARBA" id="ARBA00023125"/>
    </source>
</evidence>
<sequence length="264" mass="30356">MSMPTIAAKYWTGRIALGYGIGYFSGISGDNQPHRHHAHQLSFPQKSTDVVRISAAGQTQEYHGVYIAANTEHQLLAGQYCSIYIDQTHFLADLINNYLAPTTNITELTAELIHLLRHYFIKQHTILHAFEQLIIFFNQHIATPVISSRQQHLRHYLKNNIHADLSVQDMAQTLSLSTSRFSHWFSDAYGISYRSYRKWLRLIQTLQSVDQNLKLTDIAHQGHFSDQAHFSRTCKQMFGIQPSLLRFISEIEPLDLLLPHPSFI</sequence>
<dbReference type="InterPro" id="IPR018060">
    <property type="entry name" value="HTH_AraC"/>
</dbReference>
<evidence type="ECO:0000256" key="3">
    <source>
        <dbReference type="ARBA" id="ARBA00023163"/>
    </source>
</evidence>
<reference evidence="5" key="1">
    <citation type="submission" date="2023-08" db="EMBL/GenBank/DDBJ databases">
        <title>Emergence of clinically-relevant ST2 carbapenem-resistant Acinetobacter baumannii strains in hospital sewages in Zhejiang, East of China.</title>
        <authorList>
            <person name="Kaichao C."/>
            <person name="Zhang R."/>
        </authorList>
    </citation>
    <scope>NUCLEOTIDE SEQUENCE</scope>
    <source>
        <strain evidence="5">M-RB-37</strain>
    </source>
</reference>
<keyword evidence="1" id="KW-0805">Transcription regulation</keyword>
<gene>
    <name evidence="5" type="ORF">RFH47_09970</name>
</gene>
<protein>
    <submittedName>
        <fullName evidence="5">AraC family transcriptional regulator</fullName>
    </submittedName>
</protein>
<evidence type="ECO:0000259" key="4">
    <source>
        <dbReference type="PROSITE" id="PS01124"/>
    </source>
</evidence>
<keyword evidence="2" id="KW-0238">DNA-binding</keyword>
<keyword evidence="3" id="KW-0804">Transcription</keyword>
<accession>A0AAW8JA79</accession>
<dbReference type="Pfam" id="PF12833">
    <property type="entry name" value="HTH_18"/>
    <property type="match status" value="1"/>
</dbReference>
<evidence type="ECO:0000313" key="5">
    <source>
        <dbReference type="EMBL" id="MDQ8936056.1"/>
    </source>
</evidence>
<dbReference type="AlphaFoldDB" id="A0AAW8JA79"/>
<dbReference type="GO" id="GO:0003700">
    <property type="term" value="F:DNA-binding transcription factor activity"/>
    <property type="evidence" value="ECO:0007669"/>
    <property type="project" value="InterPro"/>
</dbReference>
<feature type="domain" description="HTH araC/xylS-type" evidence="4">
    <location>
        <begin position="151"/>
        <end position="248"/>
    </location>
</feature>
<dbReference type="PANTHER" id="PTHR43280">
    <property type="entry name" value="ARAC-FAMILY TRANSCRIPTIONAL REGULATOR"/>
    <property type="match status" value="1"/>
</dbReference>
<comment type="caution">
    <text evidence="5">The sequence shown here is derived from an EMBL/GenBank/DDBJ whole genome shotgun (WGS) entry which is preliminary data.</text>
</comment>
<name>A0AAW8JA79_9GAMM</name>
<dbReference type="PROSITE" id="PS01124">
    <property type="entry name" value="HTH_ARAC_FAMILY_2"/>
    <property type="match status" value="1"/>
</dbReference>
<evidence type="ECO:0000256" key="1">
    <source>
        <dbReference type="ARBA" id="ARBA00023015"/>
    </source>
</evidence>
<organism evidence="5 6">
    <name type="scientific">Acinetobacter rudis</name>
    <dbReference type="NCBI Taxonomy" id="632955"/>
    <lineage>
        <taxon>Bacteria</taxon>
        <taxon>Pseudomonadati</taxon>
        <taxon>Pseudomonadota</taxon>
        <taxon>Gammaproteobacteria</taxon>
        <taxon>Moraxellales</taxon>
        <taxon>Moraxellaceae</taxon>
        <taxon>Acinetobacter</taxon>
    </lineage>
</organism>
<proteinExistence type="predicted"/>